<feature type="region of interest" description="Disordered" evidence="1">
    <location>
        <begin position="124"/>
        <end position="148"/>
    </location>
</feature>
<evidence type="ECO:0000256" key="1">
    <source>
        <dbReference type="SAM" id="MobiDB-lite"/>
    </source>
</evidence>
<name>A0ABR9BY93_9PSED</name>
<sequence length="759" mass="81205">MFAIVDFIFSVTGDLAGITLLRLKIRRALLKTANVTVKYYSRAFPMKKTNQQTSDRRHKVSTRNLIDPLRYRKISLCFTMAPGFRWVLPTGRVIKSLEFDMSTPISTVSFNIYIDKPTAQESHERLAVEEHGDALSPGDLTPSESETSTRTASAMKVNILGEARCPGVLKIEACDAMPDEFEFNWYLDDQWVASGEYFRLHDTAVGQMVRCTMTDASTGVEVTTESYMVENAFQNISEEENINSYARQFGQYSVHSPSPVDRILSVTEGAYCWLAQKNRLLVGGKASHGGTPPAYFANYLRCNGTTKVFTTGTDFAVLTSVHDHTRLLLWGSNVPASIAYPLTDIRAVYANRYAFAFIYDMPLESGFKIGAAGHPGNGGTIPDALHLSLSSKSPKAIYATDAAFAVLTEQGHVFAWGLAGYGGVIDANAQALLATIEVSKIFANTRAFCAVGKSGELVTWGEPSFGGSIPALSLEAILDDGGVQTIVASHQAFCAITKGRQKAISWGVAAHGGTMTAAASSLAARGSIVLCKAASFAFCIIDRSGQAEAWGNASYGGTTVPVSANSGIYGAQSEEETAAEVTDDVQSEISRLFDNGNAPRQGIASVEQSFSVFTSTTGTIRIYANDGGFCILSQYPDGRTRNILCWGHPTYVTLPNPTKQILMAGVIEQVCSSNGAFAALLTQGESSGCVVTWGSASNDGGSIPAAILPDLEKDVVEIYPINSIPGSAAPVTVSGFASRCKGEAMVFWGGAVPPLKLLP</sequence>
<dbReference type="EMBL" id="JACYWZ010000002">
    <property type="protein sequence ID" value="MBD8769454.1"/>
    <property type="molecule type" value="Genomic_DNA"/>
</dbReference>
<comment type="caution">
    <text evidence="2">The sequence shown here is derived from an EMBL/GenBank/DDBJ whole genome shotgun (WGS) entry which is preliminary data.</text>
</comment>
<reference evidence="2 3" key="1">
    <citation type="journal article" date="2020" name="FEMS Microbiol. Ecol.">
        <title>Temporal dynamics of bacterial communities during seed development and maturation.</title>
        <authorList>
            <person name="Chesneau G."/>
            <person name="Torres-Cortes G."/>
            <person name="Briand M."/>
            <person name="Darrasse A."/>
            <person name="Preveaux A."/>
            <person name="Marais C."/>
            <person name="Jacques M.A."/>
            <person name="Shade A."/>
            <person name="Barret M."/>
        </authorList>
    </citation>
    <scope>NUCLEOTIDE SEQUENCE [LARGE SCALE GENOMIC DNA]</scope>
    <source>
        <strain evidence="2 3">CFBP13599</strain>
    </source>
</reference>
<dbReference type="Proteomes" id="UP000620025">
    <property type="component" value="Unassembled WGS sequence"/>
</dbReference>
<dbReference type="Gene3D" id="2.130.10.30">
    <property type="entry name" value="Regulator of chromosome condensation 1/beta-lactamase-inhibitor protein II"/>
    <property type="match status" value="2"/>
</dbReference>
<gene>
    <name evidence="2" type="ORF">IFT38_07840</name>
</gene>
<protein>
    <recommendedName>
        <fullName evidence="4">Alpha-tubulin suppressor</fullName>
    </recommendedName>
</protein>
<organism evidence="2 3">
    <name type="scientific">Pseudomonas coleopterorum</name>
    <dbReference type="NCBI Taxonomy" id="1605838"/>
    <lineage>
        <taxon>Bacteria</taxon>
        <taxon>Pseudomonadati</taxon>
        <taxon>Pseudomonadota</taxon>
        <taxon>Gammaproteobacteria</taxon>
        <taxon>Pseudomonadales</taxon>
        <taxon>Pseudomonadaceae</taxon>
        <taxon>Pseudomonas</taxon>
    </lineage>
</organism>
<keyword evidence="3" id="KW-1185">Reference proteome</keyword>
<dbReference type="SUPFAM" id="SSF50985">
    <property type="entry name" value="RCC1/BLIP-II"/>
    <property type="match status" value="1"/>
</dbReference>
<evidence type="ECO:0000313" key="2">
    <source>
        <dbReference type="EMBL" id="MBD8769454.1"/>
    </source>
</evidence>
<evidence type="ECO:0008006" key="4">
    <source>
        <dbReference type="Google" id="ProtNLM"/>
    </source>
</evidence>
<proteinExistence type="predicted"/>
<evidence type="ECO:0000313" key="3">
    <source>
        <dbReference type="Proteomes" id="UP000620025"/>
    </source>
</evidence>
<dbReference type="RefSeq" id="WP_192066744.1">
    <property type="nucleotide sequence ID" value="NZ_JACYWY010000006.1"/>
</dbReference>
<dbReference type="InterPro" id="IPR009091">
    <property type="entry name" value="RCC1/BLIP-II"/>
</dbReference>
<feature type="compositionally biased region" description="Basic and acidic residues" evidence="1">
    <location>
        <begin position="124"/>
        <end position="133"/>
    </location>
</feature>
<accession>A0ABR9BY93</accession>